<dbReference type="Gene3D" id="3.20.20.100">
    <property type="entry name" value="NADP-dependent oxidoreductase domain"/>
    <property type="match status" value="1"/>
</dbReference>
<gene>
    <name evidence="3" type="ORF">JOF56_009454</name>
</gene>
<dbReference type="SUPFAM" id="SSF51430">
    <property type="entry name" value="NAD(P)-linked oxidoreductase"/>
    <property type="match status" value="1"/>
</dbReference>
<evidence type="ECO:0000313" key="3">
    <source>
        <dbReference type="EMBL" id="MBP2329069.1"/>
    </source>
</evidence>
<evidence type="ECO:0000259" key="2">
    <source>
        <dbReference type="Pfam" id="PF00248"/>
    </source>
</evidence>
<dbReference type="PRINTS" id="PR00069">
    <property type="entry name" value="ALDKETRDTASE"/>
</dbReference>
<dbReference type="InterPro" id="IPR020471">
    <property type="entry name" value="AKR"/>
</dbReference>
<dbReference type="InterPro" id="IPR023210">
    <property type="entry name" value="NADP_OxRdtase_dom"/>
</dbReference>
<dbReference type="EMBL" id="JAGINW010000001">
    <property type="protein sequence ID" value="MBP2329069.1"/>
    <property type="molecule type" value="Genomic_DNA"/>
</dbReference>
<dbReference type="PANTHER" id="PTHR43625">
    <property type="entry name" value="AFLATOXIN B1 ALDEHYDE REDUCTASE"/>
    <property type="match status" value="1"/>
</dbReference>
<proteinExistence type="predicted"/>
<dbReference type="InterPro" id="IPR036812">
    <property type="entry name" value="NAD(P)_OxRdtase_dom_sf"/>
</dbReference>
<protein>
    <submittedName>
        <fullName evidence="3">Aryl-alcohol dehydrogenase-like predicted oxidoreductase</fullName>
    </submittedName>
</protein>
<dbReference type="Pfam" id="PF00248">
    <property type="entry name" value="Aldo_ket_red"/>
    <property type="match status" value="1"/>
</dbReference>
<keyword evidence="1" id="KW-0560">Oxidoreductase</keyword>
<name>A0ABS4TXE8_9PSEU</name>
<organism evidence="3 4">
    <name type="scientific">Kibdelosporangium banguiense</name>
    <dbReference type="NCBI Taxonomy" id="1365924"/>
    <lineage>
        <taxon>Bacteria</taxon>
        <taxon>Bacillati</taxon>
        <taxon>Actinomycetota</taxon>
        <taxon>Actinomycetes</taxon>
        <taxon>Pseudonocardiales</taxon>
        <taxon>Pseudonocardiaceae</taxon>
        <taxon>Kibdelosporangium</taxon>
    </lineage>
</organism>
<accession>A0ABS4TXE8</accession>
<reference evidence="3 4" key="1">
    <citation type="submission" date="2021-03" db="EMBL/GenBank/DDBJ databases">
        <title>Sequencing the genomes of 1000 actinobacteria strains.</title>
        <authorList>
            <person name="Klenk H.-P."/>
        </authorList>
    </citation>
    <scope>NUCLEOTIDE SEQUENCE [LARGE SCALE GENOMIC DNA]</scope>
    <source>
        <strain evidence="3 4">DSM 46670</strain>
    </source>
</reference>
<dbReference type="PANTHER" id="PTHR43625:SF40">
    <property type="entry name" value="ALDO-KETO REDUCTASE YAKC [NADP(+)]"/>
    <property type="match status" value="1"/>
</dbReference>
<feature type="domain" description="NADP-dependent oxidoreductase" evidence="2">
    <location>
        <begin position="14"/>
        <end position="305"/>
    </location>
</feature>
<evidence type="ECO:0000313" key="4">
    <source>
        <dbReference type="Proteomes" id="UP001519332"/>
    </source>
</evidence>
<dbReference type="RefSeq" id="WP_209645936.1">
    <property type="nucleotide sequence ID" value="NZ_JAGINW010000001.1"/>
</dbReference>
<dbReference type="InterPro" id="IPR050791">
    <property type="entry name" value="Aldo-Keto_reductase"/>
</dbReference>
<evidence type="ECO:0000256" key="1">
    <source>
        <dbReference type="ARBA" id="ARBA00023002"/>
    </source>
</evidence>
<keyword evidence="4" id="KW-1185">Reference proteome</keyword>
<dbReference type="Proteomes" id="UP001519332">
    <property type="component" value="Unassembled WGS sequence"/>
</dbReference>
<sequence length="330" mass="35918">MRHIKLTDGFSVSEIGLGCSSMSHGYGPADRDDEESVRVLHHAVELGINFFDTADVYGPFTNELLLGKALAAHRDEVKIATKCGLVPRPGGKFGRDCRPEHLRAACEGSLRRLGVEAIDLYQLHRVDPEVPIEESWGALADLVAEGKVRALGISHATLDEIERVHAIFPIAAVQYELSVWVTKNLGDILPWTQRNGVGFLAFCPIGRGYLSGVLGPGEIAEGDSRRGDPRFGTEAMQRNLTIVDGLNRIAERHGATAAQVAIAWIMTKGDNVVPIPGTRRLRWLRENAAAAELRMTQADLRDIAALPPPIGEMSWDQVRSVPEPAVSGTD</sequence>
<comment type="caution">
    <text evidence="3">The sequence shown here is derived from an EMBL/GenBank/DDBJ whole genome shotgun (WGS) entry which is preliminary data.</text>
</comment>